<dbReference type="RefSeq" id="XP_012193602.1">
    <property type="nucleotide sequence ID" value="XM_012338212.1"/>
</dbReference>
<dbReference type="OMA" id="CAICVML"/>
<sequence length="181" mass="19392">MSCTEPTATHYVKEAGALEPAIQVDQNGLVLGQWKSGICDCLDDLWPNACMACFFPCVGLAQVAHRVGFAAYSGALLGFGLVFTLHLATSWITSGLGWSYDSAWAIVEYSCLVICAICVMLVRADVRKKLSIPGSYVEDFVCGLCCNCCAIAQMATQTNTYEPTVCDFGPKDTLPGYASMA</sequence>
<dbReference type="VEuPathDB" id="FungiDB:SPRG_00096"/>
<evidence type="ECO:0000313" key="3">
    <source>
        <dbReference type="Proteomes" id="UP000030745"/>
    </source>
</evidence>
<dbReference type="EMBL" id="KK583189">
    <property type="protein sequence ID" value="KDO35251.1"/>
    <property type="molecule type" value="Genomic_DNA"/>
</dbReference>
<proteinExistence type="predicted"/>
<name>A0A067D9E6_SAPPC</name>
<dbReference type="GeneID" id="24122757"/>
<keyword evidence="1" id="KW-0812">Transmembrane</keyword>
<dbReference type="PANTHER" id="PTHR15907">
    <property type="entry name" value="DUF614 FAMILY PROTEIN-RELATED"/>
    <property type="match status" value="1"/>
</dbReference>
<dbReference type="AlphaFoldDB" id="A0A067D9E6"/>
<protein>
    <recommendedName>
        <fullName evidence="4">PLAC8 family protein</fullName>
    </recommendedName>
</protein>
<dbReference type="NCBIfam" id="TIGR01571">
    <property type="entry name" value="A_thal_Cys_rich"/>
    <property type="match status" value="1"/>
</dbReference>
<evidence type="ECO:0000313" key="2">
    <source>
        <dbReference type="EMBL" id="KDO35251.1"/>
    </source>
</evidence>
<dbReference type="Proteomes" id="UP000030745">
    <property type="component" value="Unassembled WGS sequence"/>
</dbReference>
<reference evidence="2 3" key="1">
    <citation type="journal article" date="2013" name="PLoS Genet.">
        <title>Distinctive expansion of potential virulence genes in the genome of the oomycete fish pathogen Saprolegnia parasitica.</title>
        <authorList>
            <person name="Jiang R.H."/>
            <person name="de Bruijn I."/>
            <person name="Haas B.J."/>
            <person name="Belmonte R."/>
            <person name="Lobach L."/>
            <person name="Christie J."/>
            <person name="van den Ackerveken G."/>
            <person name="Bottin A."/>
            <person name="Bulone V."/>
            <person name="Diaz-Moreno S.M."/>
            <person name="Dumas B."/>
            <person name="Fan L."/>
            <person name="Gaulin E."/>
            <person name="Govers F."/>
            <person name="Grenville-Briggs L.J."/>
            <person name="Horner N.R."/>
            <person name="Levin J.Z."/>
            <person name="Mammella M."/>
            <person name="Meijer H.J."/>
            <person name="Morris P."/>
            <person name="Nusbaum C."/>
            <person name="Oome S."/>
            <person name="Phillips A.J."/>
            <person name="van Rooyen D."/>
            <person name="Rzeszutek E."/>
            <person name="Saraiva M."/>
            <person name="Secombes C.J."/>
            <person name="Seidl M.F."/>
            <person name="Snel B."/>
            <person name="Stassen J.H."/>
            <person name="Sykes S."/>
            <person name="Tripathy S."/>
            <person name="van den Berg H."/>
            <person name="Vega-Arreguin J.C."/>
            <person name="Wawra S."/>
            <person name="Young S.K."/>
            <person name="Zeng Q."/>
            <person name="Dieguez-Uribeondo J."/>
            <person name="Russ C."/>
            <person name="Tyler B.M."/>
            <person name="van West P."/>
        </authorList>
    </citation>
    <scope>NUCLEOTIDE SEQUENCE [LARGE SCALE GENOMIC DNA]</scope>
    <source>
        <strain evidence="2 3">CBS 223.65</strain>
    </source>
</reference>
<dbReference type="OrthoDB" id="166822at2759"/>
<dbReference type="KEGG" id="spar:SPRG_00096"/>
<feature type="transmembrane region" description="Helical" evidence="1">
    <location>
        <begin position="69"/>
        <end position="92"/>
    </location>
</feature>
<keyword evidence="1" id="KW-1133">Transmembrane helix</keyword>
<feature type="transmembrane region" description="Helical" evidence="1">
    <location>
        <begin position="104"/>
        <end position="122"/>
    </location>
</feature>
<evidence type="ECO:0000256" key="1">
    <source>
        <dbReference type="SAM" id="Phobius"/>
    </source>
</evidence>
<keyword evidence="3" id="KW-1185">Reference proteome</keyword>
<organism evidence="2 3">
    <name type="scientific">Saprolegnia parasitica (strain CBS 223.65)</name>
    <dbReference type="NCBI Taxonomy" id="695850"/>
    <lineage>
        <taxon>Eukaryota</taxon>
        <taxon>Sar</taxon>
        <taxon>Stramenopiles</taxon>
        <taxon>Oomycota</taxon>
        <taxon>Saprolegniomycetes</taxon>
        <taxon>Saprolegniales</taxon>
        <taxon>Saprolegniaceae</taxon>
        <taxon>Saprolegnia</taxon>
    </lineage>
</organism>
<keyword evidence="1" id="KW-0472">Membrane</keyword>
<gene>
    <name evidence="2" type="ORF">SPRG_00096</name>
</gene>
<dbReference type="Pfam" id="PF04749">
    <property type="entry name" value="PLAC8"/>
    <property type="match status" value="1"/>
</dbReference>
<evidence type="ECO:0008006" key="4">
    <source>
        <dbReference type="Google" id="ProtNLM"/>
    </source>
</evidence>
<dbReference type="InterPro" id="IPR006461">
    <property type="entry name" value="PLAC_motif_containing"/>
</dbReference>
<accession>A0A067D9E6</accession>